<protein>
    <submittedName>
        <fullName evidence="1">Uncharacterized protein</fullName>
    </submittedName>
</protein>
<accession>A0A2N1M6Q6</accession>
<dbReference type="VEuPathDB" id="FungiDB:RhiirA1_447471"/>
<comment type="caution">
    <text evidence="1">The sequence shown here is derived from an EMBL/GenBank/DDBJ whole genome shotgun (WGS) entry which is preliminary data.</text>
</comment>
<evidence type="ECO:0000313" key="2">
    <source>
        <dbReference type="Proteomes" id="UP000233469"/>
    </source>
</evidence>
<reference evidence="1 2" key="1">
    <citation type="submission" date="2016-04" db="EMBL/GenBank/DDBJ databases">
        <title>Genome analyses suggest a sexual origin of heterokaryosis in a supposedly ancient asexual fungus.</title>
        <authorList>
            <person name="Ropars J."/>
            <person name="Sedzielewska K."/>
            <person name="Noel J."/>
            <person name="Charron P."/>
            <person name="Farinelli L."/>
            <person name="Marton T."/>
            <person name="Kruger M."/>
            <person name="Pelin A."/>
            <person name="Brachmann A."/>
            <person name="Corradi N."/>
        </authorList>
    </citation>
    <scope>NUCLEOTIDE SEQUENCE [LARGE SCALE GENOMIC DNA]</scope>
    <source>
        <strain evidence="1 2">C2</strain>
    </source>
</reference>
<sequence>MMKMVFERDYTKEKHDDLKQCLEIEVALLTKGFEEFVNLPNLHINFYLCLHTHTYATLRNTQVGIKETVHKIFKSMVLKTNRKVIEKDLLKCYSTIFAIRHFTDGGADKRFSRSYEGFSALKKSTCKKLFNNWFVTEDKLFDENDYNDETTTVQLSMGNFYNIRLKKRISLNNIKDFVKFFPSDDHFMTELSISYNELGLHAALINSSIIWYEMASYVTEDTFGNKENICLKLGDVVTIQDKEYSESFAMIQLNFSSQIK</sequence>
<evidence type="ECO:0000313" key="1">
    <source>
        <dbReference type="EMBL" id="PKK57288.1"/>
    </source>
</evidence>
<reference evidence="1 2" key="2">
    <citation type="submission" date="2017-10" db="EMBL/GenBank/DDBJ databases">
        <title>Extensive intraspecific genome diversity in a model arbuscular mycorrhizal fungus.</title>
        <authorList>
            <person name="Chen E.C.H."/>
            <person name="Morin E."/>
            <person name="Baudet D."/>
            <person name="Noel J."/>
            <person name="Ndikumana S."/>
            <person name="Charron P."/>
            <person name="St-Onge C."/>
            <person name="Giorgi J."/>
            <person name="Grigoriev I.V."/>
            <person name="Roux C."/>
            <person name="Martin F.M."/>
            <person name="Corradi N."/>
        </authorList>
    </citation>
    <scope>NUCLEOTIDE SEQUENCE [LARGE SCALE GENOMIC DNA]</scope>
    <source>
        <strain evidence="1 2">C2</strain>
    </source>
</reference>
<proteinExistence type="predicted"/>
<organism evidence="1 2">
    <name type="scientific">Rhizophagus irregularis</name>
    <dbReference type="NCBI Taxonomy" id="588596"/>
    <lineage>
        <taxon>Eukaryota</taxon>
        <taxon>Fungi</taxon>
        <taxon>Fungi incertae sedis</taxon>
        <taxon>Mucoromycota</taxon>
        <taxon>Glomeromycotina</taxon>
        <taxon>Glomeromycetes</taxon>
        <taxon>Glomerales</taxon>
        <taxon>Glomeraceae</taxon>
        <taxon>Rhizophagus</taxon>
    </lineage>
</organism>
<name>A0A2N1M6Q6_9GLOM</name>
<dbReference type="AlphaFoldDB" id="A0A2N1M6Q6"/>
<dbReference type="EMBL" id="LLXL01004539">
    <property type="protein sequence ID" value="PKK57288.1"/>
    <property type="molecule type" value="Genomic_DNA"/>
</dbReference>
<dbReference type="Proteomes" id="UP000233469">
    <property type="component" value="Unassembled WGS sequence"/>
</dbReference>
<gene>
    <name evidence="1" type="ORF">RhiirC2_721325</name>
</gene>
<dbReference type="VEuPathDB" id="FungiDB:RhiirFUN_011084"/>